<dbReference type="InterPro" id="IPR023606">
    <property type="entry name" value="CoA-Trfase_III_dom_1_sf"/>
</dbReference>
<name>A0ABS8PEB5_9PSEU</name>
<dbReference type="Proteomes" id="UP001199469">
    <property type="component" value="Unassembled WGS sequence"/>
</dbReference>
<gene>
    <name evidence="3" type="ORF">LQ327_18305</name>
</gene>
<evidence type="ECO:0000313" key="4">
    <source>
        <dbReference type="Proteomes" id="UP001199469"/>
    </source>
</evidence>
<dbReference type="InterPro" id="IPR050509">
    <property type="entry name" value="CoA-transferase_III"/>
</dbReference>
<evidence type="ECO:0000313" key="3">
    <source>
        <dbReference type="EMBL" id="MCD2195324.1"/>
    </source>
</evidence>
<dbReference type="RefSeq" id="WP_230736334.1">
    <property type="nucleotide sequence ID" value="NZ_JAJNDB010000004.1"/>
</dbReference>
<dbReference type="InterPro" id="IPR003673">
    <property type="entry name" value="CoA-Trfase_fam_III"/>
</dbReference>
<evidence type="ECO:0000256" key="1">
    <source>
        <dbReference type="ARBA" id="ARBA00008383"/>
    </source>
</evidence>
<comment type="caution">
    <text evidence="3">The sequence shown here is derived from an EMBL/GenBank/DDBJ whole genome shotgun (WGS) entry which is preliminary data.</text>
</comment>
<dbReference type="Gene3D" id="3.40.50.10540">
    <property type="entry name" value="Crotonobetainyl-coa:carnitine coa-transferase, domain 1"/>
    <property type="match status" value="1"/>
</dbReference>
<dbReference type="PANTHER" id="PTHR48228:SF6">
    <property type="entry name" value="L-CARNITINE COA-TRANSFERASE"/>
    <property type="match status" value="1"/>
</dbReference>
<protein>
    <submittedName>
        <fullName evidence="3">CoA transferase</fullName>
    </submittedName>
</protein>
<evidence type="ECO:0000256" key="2">
    <source>
        <dbReference type="ARBA" id="ARBA00022679"/>
    </source>
</evidence>
<proteinExistence type="inferred from homology"/>
<dbReference type="InterPro" id="IPR044855">
    <property type="entry name" value="CoA-Trfase_III_dom3_sf"/>
</dbReference>
<comment type="similarity">
    <text evidence="1">Belongs to the CoA-transferase III family.</text>
</comment>
<keyword evidence="2 3" id="KW-0808">Transferase</keyword>
<dbReference type="SUPFAM" id="SSF89796">
    <property type="entry name" value="CoA-transferase family III (CaiB/BaiF)"/>
    <property type="match status" value="1"/>
</dbReference>
<organism evidence="3 4">
    <name type="scientific">Actinomycetospora endophytica</name>
    <dbReference type="NCBI Taxonomy" id="2291215"/>
    <lineage>
        <taxon>Bacteria</taxon>
        <taxon>Bacillati</taxon>
        <taxon>Actinomycetota</taxon>
        <taxon>Actinomycetes</taxon>
        <taxon>Pseudonocardiales</taxon>
        <taxon>Pseudonocardiaceae</taxon>
        <taxon>Actinomycetospora</taxon>
    </lineage>
</organism>
<sequence length="398" mass="42721">MPDLPLTGLRVLDMASLAAAPLAATYLGEFGADVIKLEPPGVGDAIRGWGAQRDGVGLMWKSVSRNKRSITVDLRTSDGQELTRKLAAHCDVVVANTRPQTLRRWGLDHERLHAVNPKIVMLHITGFGLTGPKSERPGFGTLGEAMSGFAHMTGEADGPPTLPAFMLADGVASLNAAYAVMMALYDRDVHGADGRLVDVNLLDPLARVLEQSLVTWDATGTVPRRAGNKWDISAPRNTYQTSDGRWIAMSGSAPTVALRVFRAIGRGDLAEDPDFADPQQRLARATEVDGIVADWVAKQTLEEAMAVFEAAEIAAAPVYDVTDLVADDQMVAREVFRRIPDDQLGSLLVQSPVPRLSGVEGRVEHLGPELGAHTREILSEVVGLDGSEIDDLSSRGVI</sequence>
<dbReference type="PANTHER" id="PTHR48228">
    <property type="entry name" value="SUCCINYL-COA--D-CITRAMALATE COA-TRANSFERASE"/>
    <property type="match status" value="1"/>
</dbReference>
<dbReference type="EMBL" id="JAJNDB010000004">
    <property type="protein sequence ID" value="MCD2195324.1"/>
    <property type="molecule type" value="Genomic_DNA"/>
</dbReference>
<keyword evidence="4" id="KW-1185">Reference proteome</keyword>
<dbReference type="Pfam" id="PF02515">
    <property type="entry name" value="CoA_transf_3"/>
    <property type="match status" value="1"/>
</dbReference>
<dbReference type="GO" id="GO:0016740">
    <property type="term" value="F:transferase activity"/>
    <property type="evidence" value="ECO:0007669"/>
    <property type="project" value="UniProtKB-KW"/>
</dbReference>
<accession>A0ABS8PEB5</accession>
<reference evidence="3 4" key="1">
    <citation type="submission" date="2021-11" db="EMBL/GenBank/DDBJ databases">
        <title>Draft genome sequence of Actinomycetospora sp. SF1 isolated from the rhizosphere soil.</title>
        <authorList>
            <person name="Duangmal K."/>
            <person name="Chantavorakit T."/>
        </authorList>
    </citation>
    <scope>NUCLEOTIDE SEQUENCE [LARGE SCALE GENOMIC DNA]</scope>
    <source>
        <strain evidence="3 4">TBRC 5722</strain>
    </source>
</reference>
<dbReference type="Gene3D" id="3.30.1540.10">
    <property type="entry name" value="formyl-coa transferase, domain 3"/>
    <property type="match status" value="1"/>
</dbReference>